<dbReference type="Proteomes" id="UP000095039">
    <property type="component" value="Unassembled WGS sequence"/>
</dbReference>
<accession>A0A1E5C4L4</accession>
<sequence>MLKLNPYLISIIKAMQDGHWFEQCADYRVTQISFIGSRGFNIKLNHRTVFKLFREGLITYQTIYPYGVKRYVFELTQEGRAIDVSNH</sequence>
<protein>
    <submittedName>
        <fullName evidence="1">Uncharacterized protein</fullName>
    </submittedName>
</protein>
<dbReference type="RefSeq" id="WP_016958980.1">
    <property type="nucleotide sequence ID" value="NZ_AJWN02000065.1"/>
</dbReference>
<evidence type="ECO:0000313" key="2">
    <source>
        <dbReference type="Proteomes" id="UP000095039"/>
    </source>
</evidence>
<reference evidence="1 2" key="1">
    <citation type="journal article" date="2012" name="Science">
        <title>Ecological populations of bacteria act as socially cohesive units of antibiotic production and resistance.</title>
        <authorList>
            <person name="Cordero O.X."/>
            <person name="Wildschutte H."/>
            <person name="Kirkup B."/>
            <person name="Proehl S."/>
            <person name="Ngo L."/>
            <person name="Hussain F."/>
            <person name="Le Roux F."/>
            <person name="Mincer T."/>
            <person name="Polz M.F."/>
        </authorList>
    </citation>
    <scope>NUCLEOTIDE SEQUENCE [LARGE SCALE GENOMIC DNA]</scope>
    <source>
        <strain evidence="1 2">FF-454</strain>
    </source>
</reference>
<dbReference type="AlphaFoldDB" id="A0A1E5C4L4"/>
<gene>
    <name evidence="1" type="ORF">A1OK_10825</name>
</gene>
<proteinExistence type="predicted"/>
<keyword evidence="2" id="KW-1185">Reference proteome</keyword>
<dbReference type="EMBL" id="AJWN02000065">
    <property type="protein sequence ID" value="OEE60436.1"/>
    <property type="molecule type" value="Genomic_DNA"/>
</dbReference>
<evidence type="ECO:0000313" key="1">
    <source>
        <dbReference type="EMBL" id="OEE60436.1"/>
    </source>
</evidence>
<comment type="caution">
    <text evidence="1">The sequence shown here is derived from an EMBL/GenBank/DDBJ whole genome shotgun (WGS) entry which is preliminary data.</text>
</comment>
<organism evidence="1 2">
    <name type="scientific">Enterovibrio norvegicus FF-454</name>
    <dbReference type="NCBI Taxonomy" id="1185651"/>
    <lineage>
        <taxon>Bacteria</taxon>
        <taxon>Pseudomonadati</taxon>
        <taxon>Pseudomonadota</taxon>
        <taxon>Gammaproteobacteria</taxon>
        <taxon>Vibrionales</taxon>
        <taxon>Vibrionaceae</taxon>
        <taxon>Enterovibrio</taxon>
    </lineage>
</organism>
<name>A0A1E5C4L4_9GAMM</name>